<dbReference type="InterPro" id="IPR025432">
    <property type="entry name" value="YhfH-like"/>
</dbReference>
<evidence type="ECO:0000313" key="2">
    <source>
        <dbReference type="Proteomes" id="UP000480185"/>
    </source>
</evidence>
<organism evidence="1 2">
    <name type="scientific">Salinibacillus xinjiangensis</name>
    <dbReference type="NCBI Taxonomy" id="1229268"/>
    <lineage>
        <taxon>Bacteria</taxon>
        <taxon>Bacillati</taxon>
        <taxon>Bacillota</taxon>
        <taxon>Bacilli</taxon>
        <taxon>Bacillales</taxon>
        <taxon>Bacillaceae</taxon>
        <taxon>Salinibacillus</taxon>
    </lineage>
</organism>
<dbReference type="EMBL" id="WJNH01000001">
    <property type="protein sequence ID" value="MRG84718.1"/>
    <property type="molecule type" value="Genomic_DNA"/>
</dbReference>
<dbReference type="Pfam" id="PF14149">
    <property type="entry name" value="YhfH"/>
    <property type="match status" value="1"/>
</dbReference>
<evidence type="ECO:0000313" key="1">
    <source>
        <dbReference type="EMBL" id="MRG84718.1"/>
    </source>
</evidence>
<sequence>MMKTNGQEKYCTECGEVIEERGLPFFNECEKCLRKVDL</sequence>
<protein>
    <submittedName>
        <fullName evidence="1">YhfH family protein</fullName>
    </submittedName>
</protein>
<accession>A0A6G1X1L0</accession>
<gene>
    <name evidence="1" type="ORF">GH754_00080</name>
</gene>
<name>A0A6G1X1L0_9BACI</name>
<dbReference type="OrthoDB" id="1122256at2"/>
<dbReference type="RefSeq" id="WP_153726705.1">
    <property type="nucleotide sequence ID" value="NZ_WJNH01000001.1"/>
</dbReference>
<proteinExistence type="predicted"/>
<comment type="caution">
    <text evidence="1">The sequence shown here is derived from an EMBL/GenBank/DDBJ whole genome shotgun (WGS) entry which is preliminary data.</text>
</comment>
<dbReference type="Proteomes" id="UP000480185">
    <property type="component" value="Unassembled WGS sequence"/>
</dbReference>
<dbReference type="AlphaFoldDB" id="A0A6G1X1L0"/>
<reference evidence="1 2" key="1">
    <citation type="submission" date="2019-11" db="EMBL/GenBank/DDBJ databases">
        <authorList>
            <person name="Li J."/>
        </authorList>
    </citation>
    <scope>NUCLEOTIDE SEQUENCE [LARGE SCALE GENOMIC DNA]</scope>
    <source>
        <strain evidence="1 2">J4</strain>
    </source>
</reference>
<keyword evidence="2" id="KW-1185">Reference proteome</keyword>